<dbReference type="InterPro" id="IPR001480">
    <property type="entry name" value="Bulb-type_lectin_dom"/>
</dbReference>
<feature type="chain" id="PRO_5043909892" description="Bulb-type lectin domain-containing protein" evidence="3">
    <location>
        <begin position="21"/>
        <end position="298"/>
    </location>
</feature>
<feature type="domain" description="Bulb-type lectin" evidence="4">
    <location>
        <begin position="42"/>
        <end position="173"/>
    </location>
</feature>
<keyword evidence="2" id="KW-0325">Glycoprotein</keyword>
<dbReference type="SMART" id="SM00108">
    <property type="entry name" value="B_lectin"/>
    <property type="match status" value="1"/>
</dbReference>
<evidence type="ECO:0000259" key="4">
    <source>
        <dbReference type="PROSITE" id="PS50927"/>
    </source>
</evidence>
<gene>
    <name evidence="5" type="ORF">LIER_21650</name>
</gene>
<evidence type="ECO:0000313" key="6">
    <source>
        <dbReference type="Proteomes" id="UP001454036"/>
    </source>
</evidence>
<keyword evidence="6" id="KW-1185">Reference proteome</keyword>
<dbReference type="AlphaFoldDB" id="A0AAV3QTD2"/>
<protein>
    <recommendedName>
        <fullName evidence="4">Bulb-type lectin domain-containing protein</fullName>
    </recommendedName>
</protein>
<dbReference type="Gene3D" id="2.90.10.30">
    <property type="match status" value="1"/>
</dbReference>
<accession>A0AAV3QTD2</accession>
<dbReference type="PROSITE" id="PS50927">
    <property type="entry name" value="BULB_LECTIN"/>
    <property type="match status" value="1"/>
</dbReference>
<evidence type="ECO:0000313" key="5">
    <source>
        <dbReference type="EMBL" id="GAA0166511.1"/>
    </source>
</evidence>
<dbReference type="EMBL" id="BAABME010005748">
    <property type="protein sequence ID" value="GAA0166511.1"/>
    <property type="molecule type" value="Genomic_DNA"/>
</dbReference>
<organism evidence="5 6">
    <name type="scientific">Lithospermum erythrorhizon</name>
    <name type="common">Purple gromwell</name>
    <name type="synonym">Lithospermum officinale var. erythrorhizon</name>
    <dbReference type="NCBI Taxonomy" id="34254"/>
    <lineage>
        <taxon>Eukaryota</taxon>
        <taxon>Viridiplantae</taxon>
        <taxon>Streptophyta</taxon>
        <taxon>Embryophyta</taxon>
        <taxon>Tracheophyta</taxon>
        <taxon>Spermatophyta</taxon>
        <taxon>Magnoliopsida</taxon>
        <taxon>eudicotyledons</taxon>
        <taxon>Gunneridae</taxon>
        <taxon>Pentapetalae</taxon>
        <taxon>asterids</taxon>
        <taxon>lamiids</taxon>
        <taxon>Boraginales</taxon>
        <taxon>Boraginaceae</taxon>
        <taxon>Boraginoideae</taxon>
        <taxon>Lithospermeae</taxon>
        <taxon>Lithospermum</taxon>
    </lineage>
</organism>
<dbReference type="CDD" id="cd00028">
    <property type="entry name" value="B_lectin"/>
    <property type="match status" value="1"/>
</dbReference>
<comment type="caution">
    <text evidence="5">The sequence shown here is derived from an EMBL/GenBank/DDBJ whole genome shotgun (WGS) entry which is preliminary data.</text>
</comment>
<dbReference type="SUPFAM" id="SSF51110">
    <property type="entry name" value="alpha-D-mannose-specific plant lectins"/>
    <property type="match status" value="1"/>
</dbReference>
<dbReference type="Proteomes" id="UP001454036">
    <property type="component" value="Unassembled WGS sequence"/>
</dbReference>
<dbReference type="InterPro" id="IPR051343">
    <property type="entry name" value="G-type_lectin_kinases/EP1-like"/>
</dbReference>
<dbReference type="InterPro" id="IPR036426">
    <property type="entry name" value="Bulb-type_lectin_dom_sf"/>
</dbReference>
<sequence length="298" mass="33235">MQHKILFIALVLVLIQLINAQPFDYPIGNLSTTWFNTESAPHSVRFTDTTIVRAILLRGSFGPRYACGFYCNGTCDSYLFAVFIVQTNSGSGIVQPAIGFPQVVWSANRNNPVKLNSTLQLTSDGNLVLRDADGSLAWSTNTPGKGVVGLNMTDNGNLVMFDRNNKVVWQSFDHPTDSLVPGQRLFPGQKLTSSVSETNWKRGQFYMALQHRRLSVMTNTSPPKVYAEILSTRTSKKLRYAQFRNGSLDLYVDQSKLAASVSIRLASSAQYMKLRPDGHLKVYEWASGWKEIADLNKN</sequence>
<keyword evidence="1 3" id="KW-0732">Signal</keyword>
<dbReference type="PANTHER" id="PTHR47976">
    <property type="entry name" value="G-TYPE LECTIN S-RECEPTOR-LIKE SERINE/THREONINE-PROTEIN KINASE SD2-5"/>
    <property type="match status" value="1"/>
</dbReference>
<feature type="signal peptide" evidence="3">
    <location>
        <begin position="1"/>
        <end position="20"/>
    </location>
</feature>
<dbReference type="Pfam" id="PF01453">
    <property type="entry name" value="B_lectin"/>
    <property type="match status" value="1"/>
</dbReference>
<dbReference type="FunFam" id="2.90.10.10:FF:000039">
    <property type="entry name" value="G-type lectin S-receptor-like serine/threonine-protein kinase SD2-5"/>
    <property type="match status" value="1"/>
</dbReference>
<proteinExistence type="predicted"/>
<reference evidence="5 6" key="1">
    <citation type="submission" date="2024-01" db="EMBL/GenBank/DDBJ databases">
        <title>The complete chloroplast genome sequence of Lithospermum erythrorhizon: insights into the phylogenetic relationship among Boraginaceae species and the maternal lineages of purple gromwells.</title>
        <authorList>
            <person name="Okada T."/>
            <person name="Watanabe K."/>
        </authorList>
    </citation>
    <scope>NUCLEOTIDE SEQUENCE [LARGE SCALE GENOMIC DNA]</scope>
</reference>
<evidence type="ECO:0000256" key="2">
    <source>
        <dbReference type="ARBA" id="ARBA00023180"/>
    </source>
</evidence>
<evidence type="ECO:0000256" key="1">
    <source>
        <dbReference type="ARBA" id="ARBA00022729"/>
    </source>
</evidence>
<name>A0AAV3QTD2_LITER</name>
<dbReference type="FunFam" id="2.90.10.30:FF:000003">
    <property type="entry name" value="Os04g0303100 protein"/>
    <property type="match status" value="1"/>
</dbReference>
<evidence type="ECO:0000256" key="3">
    <source>
        <dbReference type="SAM" id="SignalP"/>
    </source>
</evidence>
<dbReference type="Gene3D" id="2.90.10.10">
    <property type="entry name" value="Bulb-type lectin domain"/>
    <property type="match status" value="1"/>
</dbReference>
<dbReference type="PANTHER" id="PTHR47976:SF30">
    <property type="entry name" value="RECEPTOR-LIKE SERINE_THREONINE-PROTEIN KINASE"/>
    <property type="match status" value="1"/>
</dbReference>